<name>A0AAV4NV39_CAEEX</name>
<sequence length="77" mass="9086">MALLSFCLFTWILFNCETYPEVKNCLRDSISNHSSISTLKWPSLFGYQWAEWKGLEALRERSSSPVPELYYRKWSSS</sequence>
<dbReference type="Proteomes" id="UP001054945">
    <property type="component" value="Unassembled WGS sequence"/>
</dbReference>
<accession>A0AAV4NV39</accession>
<evidence type="ECO:0000313" key="3">
    <source>
        <dbReference type="Proteomes" id="UP001054945"/>
    </source>
</evidence>
<feature type="signal peptide" evidence="1">
    <location>
        <begin position="1"/>
        <end position="18"/>
    </location>
</feature>
<proteinExistence type="predicted"/>
<evidence type="ECO:0000256" key="1">
    <source>
        <dbReference type="SAM" id="SignalP"/>
    </source>
</evidence>
<keyword evidence="1" id="KW-0732">Signal</keyword>
<gene>
    <name evidence="2" type="ORF">CEXT_393581</name>
</gene>
<dbReference type="EMBL" id="BPLR01021356">
    <property type="protein sequence ID" value="GIX88750.1"/>
    <property type="molecule type" value="Genomic_DNA"/>
</dbReference>
<comment type="caution">
    <text evidence="2">The sequence shown here is derived from an EMBL/GenBank/DDBJ whole genome shotgun (WGS) entry which is preliminary data.</text>
</comment>
<dbReference type="AlphaFoldDB" id="A0AAV4NV39"/>
<organism evidence="2 3">
    <name type="scientific">Caerostris extrusa</name>
    <name type="common">Bark spider</name>
    <name type="synonym">Caerostris bankana</name>
    <dbReference type="NCBI Taxonomy" id="172846"/>
    <lineage>
        <taxon>Eukaryota</taxon>
        <taxon>Metazoa</taxon>
        <taxon>Ecdysozoa</taxon>
        <taxon>Arthropoda</taxon>
        <taxon>Chelicerata</taxon>
        <taxon>Arachnida</taxon>
        <taxon>Araneae</taxon>
        <taxon>Araneomorphae</taxon>
        <taxon>Entelegynae</taxon>
        <taxon>Araneoidea</taxon>
        <taxon>Araneidae</taxon>
        <taxon>Caerostris</taxon>
    </lineage>
</organism>
<reference evidence="2 3" key="1">
    <citation type="submission" date="2021-06" db="EMBL/GenBank/DDBJ databases">
        <title>Caerostris extrusa draft genome.</title>
        <authorList>
            <person name="Kono N."/>
            <person name="Arakawa K."/>
        </authorList>
    </citation>
    <scope>NUCLEOTIDE SEQUENCE [LARGE SCALE GENOMIC DNA]</scope>
</reference>
<feature type="chain" id="PRO_5043954969" evidence="1">
    <location>
        <begin position="19"/>
        <end position="77"/>
    </location>
</feature>
<keyword evidence="3" id="KW-1185">Reference proteome</keyword>
<protein>
    <submittedName>
        <fullName evidence="2">Uncharacterized protein</fullName>
    </submittedName>
</protein>
<evidence type="ECO:0000313" key="2">
    <source>
        <dbReference type="EMBL" id="GIX88750.1"/>
    </source>
</evidence>